<accession>A0AB38ZLY1</accession>
<evidence type="ECO:0000256" key="1">
    <source>
        <dbReference type="SAM" id="Phobius"/>
    </source>
</evidence>
<name>A0AB38ZLY1_9VIRU</name>
<keyword evidence="1" id="KW-0812">Transmembrane</keyword>
<sequence length="637" mass="70409">MKPATLLIVVMAMFFFLIVLGGGGYFLTRKKDDDEDGEECTPDGLADRNANYETDEYGDCVFSECKVGYKKEGDWCLPKTKDYYISGGIQSKNCVISGYTQGPCKSKINGKLLTGYDDLYGDGYMDKYAIITEPATGNGKCENTKLENQPCRVEQVAQCKAPQELWTSDDDAKCTAIFGSEKKDLITGSGFCGVGTKVKTLKESNITDEMLGGKSLEDYKKDVNWDVCSKNQTTSCNVTCADGDTPSSCPGLSDLGWDSDDKCYVKEDAEKFILGEKEYGTLSIMNPITRDDAIRNGAFNTVNGALNTALLPKGLKIYYLTGQKYDDEDLRKNGCSVIYTKECIPELEPQDCEYTTEYGVCEDKKCGQSQERSITRNQTISAFAGGSCEYTSHETTTSGCNIVTKPCCDTSNYNHYKLIGQCNASGEGTYQYDSSRCNIQGSTIGGDRETLKCCYVSNWVPGECNQDGKLDRRKYTRTVVNKDLCTTSQLRMGVSTGDIYNPSSEEVKYVLDETNCKKNCGTQFVKEMDPKFHSQETNTTEAASGNIVSAKHCNVANRYKVTSLAEGTGTCPGPNAINAEFTAKKNTGKFCRCNFTDIEARFYTWADSSMNTLCNNIPHCKWDNGQCKNIYEHNLTK</sequence>
<keyword evidence="1" id="KW-1133">Transmembrane helix</keyword>
<feature type="transmembrane region" description="Helical" evidence="1">
    <location>
        <begin position="6"/>
        <end position="27"/>
    </location>
</feature>
<dbReference type="EMBL" id="PP130629">
    <property type="protein sequence ID" value="XAO13357.1"/>
    <property type="molecule type" value="Genomic_DNA"/>
</dbReference>
<keyword evidence="1" id="KW-0472">Membrane</keyword>
<evidence type="ECO:0000313" key="2">
    <source>
        <dbReference type="EMBL" id="XAO13357.1"/>
    </source>
</evidence>
<proteinExistence type="predicted"/>
<organism evidence="2">
    <name type="scientific">Mantoniella tinhauana virus 1</name>
    <dbReference type="NCBI Taxonomy" id="3111543"/>
    <lineage>
        <taxon>Viruses</taxon>
    </lineage>
</organism>
<protein>
    <submittedName>
        <fullName evidence="2">Uncharacterized protein</fullName>
    </submittedName>
</protein>
<reference evidence="2" key="1">
    <citation type="submission" date="2024-01" db="EMBL/GenBank/DDBJ databases">
        <title>Genomic and biogeographic characterisation of Mantoniella tinhauana virus 1, the first discovered Mantoniella-infecting prasinovirus.</title>
        <authorList>
            <person name="Rey Redondo E."/>
            <person name="Yung C.C.M."/>
        </authorList>
    </citation>
    <scope>NUCLEOTIDE SEQUENCE</scope>
    <source>
        <strain evidence="2">Lau Fau Shan</strain>
    </source>
</reference>